<reference evidence="3 4" key="1">
    <citation type="journal article" date="2015" name="BMC Genomics">
        <title>Genome mining reveals unlocked bioactive potential of marine Gram-negative bacteria.</title>
        <authorList>
            <person name="Machado H."/>
            <person name="Sonnenschein E.C."/>
            <person name="Melchiorsen J."/>
            <person name="Gram L."/>
        </authorList>
    </citation>
    <scope>NUCLEOTIDE SEQUENCE [LARGE SCALE GENOMIC DNA]</scope>
    <source>
        <strain evidence="3 4">S3137</strain>
    </source>
</reference>
<keyword evidence="1" id="KW-1133">Transmembrane helix</keyword>
<feature type="transmembrane region" description="Helical" evidence="1">
    <location>
        <begin position="37"/>
        <end position="59"/>
    </location>
</feature>
<dbReference type="InterPro" id="IPR016047">
    <property type="entry name" value="M23ase_b-sheet_dom"/>
</dbReference>
<feature type="domain" description="M23ase beta-sheet core" evidence="2">
    <location>
        <begin position="255"/>
        <end position="349"/>
    </location>
</feature>
<dbReference type="GO" id="GO:0004222">
    <property type="term" value="F:metalloendopeptidase activity"/>
    <property type="evidence" value="ECO:0007669"/>
    <property type="project" value="TreeGrafter"/>
</dbReference>
<keyword evidence="1" id="KW-0812">Transmembrane</keyword>
<dbReference type="InterPro" id="IPR050570">
    <property type="entry name" value="Cell_wall_metabolism_enzyme"/>
</dbReference>
<gene>
    <name evidence="3" type="ORF">TW72_04125</name>
</gene>
<accession>A0A0F4Q166</accession>
<dbReference type="Proteomes" id="UP000033664">
    <property type="component" value="Unassembled WGS sequence"/>
</dbReference>
<evidence type="ECO:0000256" key="1">
    <source>
        <dbReference type="SAM" id="Phobius"/>
    </source>
</evidence>
<dbReference type="Gene3D" id="2.70.70.10">
    <property type="entry name" value="Glucose Permease (Domain IIA)"/>
    <property type="match status" value="1"/>
</dbReference>
<dbReference type="EMBL" id="JXXZ01000004">
    <property type="protein sequence ID" value="KJZ01049.1"/>
    <property type="molecule type" value="Genomic_DNA"/>
</dbReference>
<dbReference type="RefSeq" id="WP_045978227.1">
    <property type="nucleotide sequence ID" value="NZ_CP023396.1"/>
</dbReference>
<dbReference type="PANTHER" id="PTHR21666:SF270">
    <property type="entry name" value="MUREIN HYDROLASE ACTIVATOR ENVC"/>
    <property type="match status" value="1"/>
</dbReference>
<dbReference type="AlphaFoldDB" id="A0A0F4Q166"/>
<dbReference type="Pfam" id="PF01551">
    <property type="entry name" value="Peptidase_M23"/>
    <property type="match status" value="1"/>
</dbReference>
<dbReference type="FunFam" id="2.70.70.10:FF:000006">
    <property type="entry name" value="M23 family peptidase"/>
    <property type="match status" value="1"/>
</dbReference>
<dbReference type="InterPro" id="IPR011055">
    <property type="entry name" value="Dup_hybrid_motif"/>
</dbReference>
<keyword evidence="1" id="KW-0472">Membrane</keyword>
<name>A0A0F4Q166_9GAMM</name>
<dbReference type="SUPFAM" id="SSF51261">
    <property type="entry name" value="Duplicated hybrid motif"/>
    <property type="match status" value="1"/>
</dbReference>
<organism evidence="3 4">
    <name type="scientific">Pseudoalteromonas ruthenica</name>
    <dbReference type="NCBI Taxonomy" id="151081"/>
    <lineage>
        <taxon>Bacteria</taxon>
        <taxon>Pseudomonadati</taxon>
        <taxon>Pseudomonadota</taxon>
        <taxon>Gammaproteobacteria</taxon>
        <taxon>Alteromonadales</taxon>
        <taxon>Pseudoalteromonadaceae</taxon>
        <taxon>Pseudoalteromonas</taxon>
    </lineage>
</organism>
<sequence length="367" mass="40776">MKLTPSYLVTKLFPAKQLLIRQHGEVKVVEMSTTKQCMFALGVLTCIGALASFGAYNFWQQTQLQHTSGDVLAENEQLKHELQQARLAQDELIVKLGHLEQRQQLTQSVLATLPASLMPEQGLPFEAIDVSDSNIDTRVARLTQGHDNTFTLLDQVIAKREQALSEAIARAGLPQTVMDELLEKSEQAIAQGGPLELILDDQQTDTSMDVVDRLLTLNQLETMLAQVPHVLPAADYYISSSFGLRKDPMNGRRAMHKGVDLAAWRNTEIFAPAEGTVVRAGRNGGYGRFIEIEHANGFSTRFGHLNEIKVKRGDTVTKGQVIALMGSTGRSTATHLHYEVLHNNKHINPVKITKALTDVFKEQRYTE</sequence>
<dbReference type="GeneID" id="58227673"/>
<evidence type="ECO:0000313" key="4">
    <source>
        <dbReference type="Proteomes" id="UP000033664"/>
    </source>
</evidence>
<dbReference type="PATRIC" id="fig|151081.8.peg.296"/>
<dbReference type="PANTHER" id="PTHR21666">
    <property type="entry name" value="PEPTIDASE-RELATED"/>
    <property type="match status" value="1"/>
</dbReference>
<keyword evidence="4" id="KW-1185">Reference proteome</keyword>
<evidence type="ECO:0000313" key="3">
    <source>
        <dbReference type="EMBL" id="KJZ01049.1"/>
    </source>
</evidence>
<dbReference type="CDD" id="cd12797">
    <property type="entry name" value="M23_peptidase"/>
    <property type="match status" value="1"/>
</dbReference>
<dbReference type="OrthoDB" id="9805070at2"/>
<proteinExistence type="predicted"/>
<evidence type="ECO:0000259" key="2">
    <source>
        <dbReference type="Pfam" id="PF01551"/>
    </source>
</evidence>
<protein>
    <recommendedName>
        <fullName evidence="2">M23ase beta-sheet core domain-containing protein</fullName>
    </recommendedName>
</protein>
<comment type="caution">
    <text evidence="3">The sequence shown here is derived from an EMBL/GenBank/DDBJ whole genome shotgun (WGS) entry which is preliminary data.</text>
</comment>
<dbReference type="eggNOG" id="COG0739">
    <property type="taxonomic scope" value="Bacteria"/>
</dbReference>